<feature type="domain" description="Phospholipase A2-like central" evidence="1">
    <location>
        <begin position="64"/>
        <end position="162"/>
    </location>
</feature>
<evidence type="ECO:0000313" key="3">
    <source>
        <dbReference type="Proteomes" id="UP000580250"/>
    </source>
</evidence>
<organism evidence="2 3">
    <name type="scientific">Meloidogyne enterolobii</name>
    <name type="common">Root-knot nematode worm</name>
    <name type="synonym">Meloidogyne mayaguensis</name>
    <dbReference type="NCBI Taxonomy" id="390850"/>
    <lineage>
        <taxon>Eukaryota</taxon>
        <taxon>Metazoa</taxon>
        <taxon>Ecdysozoa</taxon>
        <taxon>Nematoda</taxon>
        <taxon>Chromadorea</taxon>
        <taxon>Rhabditida</taxon>
        <taxon>Tylenchina</taxon>
        <taxon>Tylenchomorpha</taxon>
        <taxon>Tylenchoidea</taxon>
        <taxon>Meloidogynidae</taxon>
        <taxon>Meloidogyninae</taxon>
        <taxon>Meloidogyne</taxon>
    </lineage>
</organism>
<comment type="caution">
    <text evidence="2">The sequence shown here is derived from an EMBL/GenBank/DDBJ whole genome shotgun (WGS) entry which is preliminary data.</text>
</comment>
<proteinExistence type="predicted"/>
<dbReference type="GO" id="GO:0050482">
    <property type="term" value="P:arachidonate secretion"/>
    <property type="evidence" value="ECO:0007669"/>
    <property type="project" value="InterPro"/>
</dbReference>
<reference evidence="2 3" key="1">
    <citation type="submission" date="2020-08" db="EMBL/GenBank/DDBJ databases">
        <authorList>
            <person name="Koutsovoulos G."/>
            <person name="Danchin GJ E."/>
        </authorList>
    </citation>
    <scope>NUCLEOTIDE SEQUENCE [LARGE SCALE GENOMIC DNA]</scope>
</reference>
<protein>
    <recommendedName>
        <fullName evidence="1">Phospholipase A2-like central domain-containing protein</fullName>
    </recommendedName>
</protein>
<dbReference type="Pfam" id="PF00068">
    <property type="entry name" value="Phospholip_A2_1"/>
    <property type="match status" value="1"/>
</dbReference>
<accession>A0A6V7UZE8</accession>
<dbReference type="AlphaFoldDB" id="A0A6V7UZE8"/>
<dbReference type="GO" id="GO:0004623">
    <property type="term" value="F:phospholipase A2 activity"/>
    <property type="evidence" value="ECO:0007669"/>
    <property type="project" value="InterPro"/>
</dbReference>
<dbReference type="EMBL" id="CAJEWN010000135">
    <property type="protein sequence ID" value="CAD2168032.1"/>
    <property type="molecule type" value="Genomic_DNA"/>
</dbReference>
<gene>
    <name evidence="2" type="ORF">MENT_LOCUS19367</name>
</gene>
<sequence length="318" mass="36882">MLNVKAFWRDFNKNGIHLEDVLGFVTLETDLLFWNDKYAKGSRMFTIKKQKREKCQEPECSYYTKEPSIYDKYSCHCGNEKEETKDISKCCNEHKECIKAMKKKHDCPEVDAGMNYIEINTSKYKIEKKIFKDRQEIECLTQPACNQMLCECDSAVLKCWSGLKVPSTEKACLSCYIDAARNLARVPIRNINDYTNRFEDEEVRVNERIKNAIDGKEVPDINQTLVRAVLVVSTGFDIIEEIEKDMNQLILKENELLDEDIKNENSEPAEYRGTLIFLASIEYLKDQKISYDAGSRVLEATKELEKFLDNNNTSDGDF</sequence>
<dbReference type="InterPro" id="IPR016090">
    <property type="entry name" value="PLA2-like_dom"/>
</dbReference>
<dbReference type="GO" id="GO:0006644">
    <property type="term" value="P:phospholipid metabolic process"/>
    <property type="evidence" value="ECO:0007669"/>
    <property type="project" value="InterPro"/>
</dbReference>
<dbReference type="Gene3D" id="1.20.90.10">
    <property type="entry name" value="Phospholipase A2 domain"/>
    <property type="match status" value="1"/>
</dbReference>
<dbReference type="SUPFAM" id="SSF48619">
    <property type="entry name" value="Phospholipase A2, PLA2"/>
    <property type="match status" value="1"/>
</dbReference>
<name>A0A6V7UZE8_MELEN</name>
<evidence type="ECO:0000313" key="2">
    <source>
        <dbReference type="EMBL" id="CAD2168032.1"/>
    </source>
</evidence>
<dbReference type="InterPro" id="IPR036444">
    <property type="entry name" value="PLipase_A2_dom_sf"/>
</dbReference>
<dbReference type="Proteomes" id="UP000580250">
    <property type="component" value="Unassembled WGS sequence"/>
</dbReference>
<evidence type="ECO:0000259" key="1">
    <source>
        <dbReference type="Pfam" id="PF00068"/>
    </source>
</evidence>